<dbReference type="InterPro" id="IPR000719">
    <property type="entry name" value="Prot_kinase_dom"/>
</dbReference>
<comment type="caution">
    <text evidence="3">The sequence shown here is derived from an EMBL/GenBank/DDBJ whole genome shotgun (WGS) entry which is preliminary data.</text>
</comment>
<dbReference type="GO" id="GO:0004674">
    <property type="term" value="F:protein serine/threonine kinase activity"/>
    <property type="evidence" value="ECO:0007669"/>
    <property type="project" value="TreeGrafter"/>
</dbReference>
<feature type="domain" description="Protein kinase" evidence="2">
    <location>
        <begin position="168"/>
        <end position="488"/>
    </location>
</feature>
<keyword evidence="1" id="KW-0472">Membrane</keyword>
<evidence type="ECO:0000256" key="1">
    <source>
        <dbReference type="SAM" id="Phobius"/>
    </source>
</evidence>
<dbReference type="EMBL" id="CANTFM010000979">
    <property type="protein sequence ID" value="CAI5732702.1"/>
    <property type="molecule type" value="Genomic_DNA"/>
</dbReference>
<evidence type="ECO:0000313" key="3">
    <source>
        <dbReference type="EMBL" id="CAI5732702.1"/>
    </source>
</evidence>
<name>A0AAV0U7V5_9STRA</name>
<dbReference type="InterPro" id="IPR001245">
    <property type="entry name" value="Ser-Thr/Tyr_kinase_cat_dom"/>
</dbReference>
<organism evidence="3 4">
    <name type="scientific">Peronospora destructor</name>
    <dbReference type="NCBI Taxonomy" id="86335"/>
    <lineage>
        <taxon>Eukaryota</taxon>
        <taxon>Sar</taxon>
        <taxon>Stramenopiles</taxon>
        <taxon>Oomycota</taxon>
        <taxon>Peronosporomycetes</taxon>
        <taxon>Peronosporales</taxon>
        <taxon>Peronosporaceae</taxon>
        <taxon>Peronospora</taxon>
    </lineage>
</organism>
<dbReference type="AlphaFoldDB" id="A0AAV0U7V5"/>
<proteinExistence type="predicted"/>
<keyword evidence="4" id="KW-1185">Reference proteome</keyword>
<dbReference type="Pfam" id="PF07714">
    <property type="entry name" value="PK_Tyr_Ser-Thr"/>
    <property type="match status" value="2"/>
</dbReference>
<evidence type="ECO:0000259" key="2">
    <source>
        <dbReference type="PROSITE" id="PS50011"/>
    </source>
</evidence>
<gene>
    <name evidence="3" type="ORF">PDE001_LOCUS5188</name>
</gene>
<protein>
    <recommendedName>
        <fullName evidence="2">Protein kinase domain-containing protein</fullName>
    </recommendedName>
</protein>
<dbReference type="InterPro" id="IPR051681">
    <property type="entry name" value="Ser/Thr_Kinases-Pseudokinases"/>
</dbReference>
<dbReference type="PROSITE" id="PS50011">
    <property type="entry name" value="PROTEIN_KINASE_DOM"/>
    <property type="match status" value="1"/>
</dbReference>
<evidence type="ECO:0000313" key="4">
    <source>
        <dbReference type="Proteomes" id="UP001162029"/>
    </source>
</evidence>
<accession>A0AAV0U7V5</accession>
<reference evidence="3" key="1">
    <citation type="submission" date="2022-12" db="EMBL/GenBank/DDBJ databases">
        <authorList>
            <person name="Webb A."/>
        </authorList>
    </citation>
    <scope>NUCLEOTIDE SEQUENCE</scope>
    <source>
        <strain evidence="3">Pd1</strain>
    </source>
</reference>
<keyword evidence="1" id="KW-1133">Transmembrane helix</keyword>
<dbReference type="Gene3D" id="1.10.510.10">
    <property type="entry name" value="Transferase(Phosphotransferase) domain 1"/>
    <property type="match status" value="1"/>
</dbReference>
<keyword evidence="1" id="KW-0812">Transmembrane</keyword>
<dbReference type="Proteomes" id="UP001162029">
    <property type="component" value="Unassembled WGS sequence"/>
</dbReference>
<sequence>MSNESQREDITSFVAFRAGSAVGDIATFEAGSVNVTAQPERTTQVLSPSSSSLSSNGSIWTDDELGIAVGGGIVIFAMLCIMFVSHKRRWRTTKGITSQLSPCILEASTRNSHVENSQELYLLETSSFSSSAISFGSRASCFQANQEEESESWNHPKVLAVRVSVSELFLEELVARGTNSEVYRGQYRDQTVAIKKPLPQWLGDCRNRSDFFARVKVISSPSLTHPSMVSFLGVSWKSLIYMCIVSEFMAGGDLRTFLNQRQYRNGLPKGDLCRRGFCRQKIKLASQVASALSFLHAQGLVHGAVRSQNILLDSKLNAKLTGFIGNSIQPAIGPRRPNLDSSTTLVPPASTPIGVAEKSRRERSRLEALWSAPEVLRGERSNSKTDIFSFGVVLAELDSLTAPYGCSSQVGVHSDSAELLEKVAAEHVRVHFSSSTRARHGQQRSSLPAETDSRITGVVVRLGKACVALNASERPSAAQVSVVLHKLLQTLDPSLKIC</sequence>
<feature type="transmembrane region" description="Helical" evidence="1">
    <location>
        <begin position="65"/>
        <end position="84"/>
    </location>
</feature>
<dbReference type="GO" id="GO:0005524">
    <property type="term" value="F:ATP binding"/>
    <property type="evidence" value="ECO:0007669"/>
    <property type="project" value="InterPro"/>
</dbReference>
<dbReference type="PANTHER" id="PTHR44329">
    <property type="entry name" value="SERINE/THREONINE-PROTEIN KINASE TNNI3K-RELATED"/>
    <property type="match status" value="1"/>
</dbReference>
<dbReference type="SUPFAM" id="SSF56112">
    <property type="entry name" value="Protein kinase-like (PK-like)"/>
    <property type="match status" value="1"/>
</dbReference>
<dbReference type="InterPro" id="IPR011009">
    <property type="entry name" value="Kinase-like_dom_sf"/>
</dbReference>
<dbReference type="PANTHER" id="PTHR44329:SF214">
    <property type="entry name" value="PROTEIN KINASE DOMAIN-CONTAINING PROTEIN"/>
    <property type="match status" value="1"/>
</dbReference>
<dbReference type="Gene3D" id="3.30.200.20">
    <property type="entry name" value="Phosphorylase Kinase, domain 1"/>
    <property type="match status" value="1"/>
</dbReference>